<dbReference type="Proteomes" id="UP000321491">
    <property type="component" value="Unassembled WGS sequence"/>
</dbReference>
<keyword evidence="1" id="KW-1133">Transmembrane helix</keyword>
<evidence type="ECO:0000313" key="2">
    <source>
        <dbReference type="EMBL" id="GEN31723.1"/>
    </source>
</evidence>
<dbReference type="OrthoDB" id="1751619at2"/>
<reference evidence="2 3" key="1">
    <citation type="submission" date="2019-07" db="EMBL/GenBank/DDBJ databases">
        <title>Whole genome shotgun sequence of Cerasibacillus quisquiliarum NBRC 102429.</title>
        <authorList>
            <person name="Hosoyama A."/>
            <person name="Uohara A."/>
            <person name="Ohji S."/>
            <person name="Ichikawa N."/>
        </authorList>
    </citation>
    <scope>NUCLEOTIDE SEQUENCE [LARGE SCALE GENOMIC DNA]</scope>
    <source>
        <strain evidence="2 3">NBRC 102429</strain>
    </source>
</reference>
<accession>A0A511V1U5</accession>
<proteinExistence type="predicted"/>
<keyword evidence="1" id="KW-0472">Membrane</keyword>
<protein>
    <submittedName>
        <fullName evidence="2">Uncharacterized protein</fullName>
    </submittedName>
</protein>
<feature type="transmembrane region" description="Helical" evidence="1">
    <location>
        <begin position="75"/>
        <end position="98"/>
    </location>
</feature>
<feature type="transmembrane region" description="Helical" evidence="1">
    <location>
        <begin position="217"/>
        <end position="237"/>
    </location>
</feature>
<gene>
    <name evidence="2" type="ORF">CQU01_19610</name>
</gene>
<name>A0A511V1U5_9BACI</name>
<sequence length="277" mass="32023">MKNYVKLFNFEMGRFLKGYLALVGFTVIVQVLGAVITSRSYTNKINEHVYHEGMAIDEFLSQFGDMSMYAIIHSLWIQGPILFCISVLLIYTLLIWYRDWFGKNTFIYRLLMLPTERMNIFFAKLTTIMVMVLSLVALQIMLLPVLNKLMGSLVPEAYFMNLSFKEMISGFNVLTILFPFSFSNFMIHYGLGLLAVSLIFTAILFERSFRLKGIVYGILYIALSLLILFSPVIMIAITETSYLYPLELFYFELILCVLVFVMSILTSRFLLNKKITV</sequence>
<dbReference type="EMBL" id="BJXW01000022">
    <property type="protein sequence ID" value="GEN31723.1"/>
    <property type="molecule type" value="Genomic_DNA"/>
</dbReference>
<dbReference type="RefSeq" id="WP_146938108.1">
    <property type="nucleotide sequence ID" value="NZ_BJXW01000022.1"/>
</dbReference>
<feature type="transmembrane region" description="Helical" evidence="1">
    <location>
        <begin position="16"/>
        <end position="36"/>
    </location>
</feature>
<keyword evidence="3" id="KW-1185">Reference proteome</keyword>
<organism evidence="2 3">
    <name type="scientific">Cerasibacillus quisquiliarum</name>
    <dbReference type="NCBI Taxonomy" id="227865"/>
    <lineage>
        <taxon>Bacteria</taxon>
        <taxon>Bacillati</taxon>
        <taxon>Bacillota</taxon>
        <taxon>Bacilli</taxon>
        <taxon>Bacillales</taxon>
        <taxon>Bacillaceae</taxon>
        <taxon>Cerasibacillus</taxon>
    </lineage>
</organism>
<evidence type="ECO:0000256" key="1">
    <source>
        <dbReference type="SAM" id="Phobius"/>
    </source>
</evidence>
<feature type="transmembrane region" description="Helical" evidence="1">
    <location>
        <begin position="249"/>
        <end position="271"/>
    </location>
</feature>
<dbReference type="AlphaFoldDB" id="A0A511V1U5"/>
<feature type="transmembrane region" description="Helical" evidence="1">
    <location>
        <begin position="186"/>
        <end position="205"/>
    </location>
</feature>
<keyword evidence="1" id="KW-0812">Transmembrane</keyword>
<feature type="transmembrane region" description="Helical" evidence="1">
    <location>
        <begin position="118"/>
        <end position="146"/>
    </location>
</feature>
<comment type="caution">
    <text evidence="2">The sequence shown here is derived from an EMBL/GenBank/DDBJ whole genome shotgun (WGS) entry which is preliminary data.</text>
</comment>
<evidence type="ECO:0000313" key="3">
    <source>
        <dbReference type="Proteomes" id="UP000321491"/>
    </source>
</evidence>